<organism evidence="1 2">
    <name type="scientific">Pseudomonas syringae pv. actinidiae</name>
    <dbReference type="NCBI Taxonomy" id="103796"/>
    <lineage>
        <taxon>Bacteria</taxon>
        <taxon>Pseudomonadati</taxon>
        <taxon>Pseudomonadota</taxon>
        <taxon>Gammaproteobacteria</taxon>
        <taxon>Pseudomonadales</taxon>
        <taxon>Pseudomonadaceae</taxon>
        <taxon>Pseudomonas</taxon>
        <taxon>Pseudomonas syringae</taxon>
    </lineage>
</organism>
<sequence>MSFDVQGQRMAWATKPGIDAGVAGVRWVQSADNDAAWVNY</sequence>
<reference evidence="1 2" key="1">
    <citation type="submission" date="2018-04" db="EMBL/GenBank/DDBJ databases">
        <title>Draft genome sequence of Pseudomonas syringae pv. actinidiae biovar 1 strains isolated from kiwifruit in Kagawa prefecture.</title>
        <authorList>
            <person name="Tabuchi M."/>
            <person name="Saito M."/>
            <person name="Fujiwara S."/>
            <person name="Sasa N."/>
            <person name="Akimitsu K."/>
            <person name="Gomi K."/>
            <person name="Konishi-Sugita S."/>
            <person name="Hamano K."/>
            <person name="Kataoka I."/>
        </authorList>
    </citation>
    <scope>NUCLEOTIDE SEQUENCE [LARGE SCALE GENOMIC DNA]</scope>
    <source>
        <strain evidence="1 2">MAFF212206</strain>
    </source>
</reference>
<name>A0A2V0QID2_PSESF</name>
<evidence type="ECO:0000313" key="1">
    <source>
        <dbReference type="EMBL" id="GBH10055.1"/>
    </source>
</evidence>
<gene>
    <name evidence="1" type="ORF">KPSA1_03464</name>
</gene>
<proteinExistence type="predicted"/>
<dbReference type="EMBL" id="BGJZ01000146">
    <property type="protein sequence ID" value="GBH10055.1"/>
    <property type="molecule type" value="Genomic_DNA"/>
</dbReference>
<protein>
    <submittedName>
        <fullName evidence="1">Predicted dehydrogenase</fullName>
    </submittedName>
</protein>
<dbReference type="AlphaFoldDB" id="A0A2V0QID2"/>
<comment type="caution">
    <text evidence="1">The sequence shown here is derived from an EMBL/GenBank/DDBJ whole genome shotgun (WGS) entry which is preliminary data.</text>
</comment>
<accession>A0A2V0QID2</accession>
<evidence type="ECO:0000313" key="2">
    <source>
        <dbReference type="Proteomes" id="UP000247480"/>
    </source>
</evidence>
<dbReference type="Proteomes" id="UP000247480">
    <property type="component" value="Unassembled WGS sequence"/>
</dbReference>